<evidence type="ECO:0000256" key="1">
    <source>
        <dbReference type="SAM" id="MobiDB-lite"/>
    </source>
</evidence>
<accession>A0AA37V8L9</accession>
<feature type="domain" description="Intracellular proteinase inhibitor BsuPI" evidence="2">
    <location>
        <begin position="56"/>
        <end position="145"/>
    </location>
</feature>
<evidence type="ECO:0000259" key="2">
    <source>
        <dbReference type="Pfam" id="PF12690"/>
    </source>
</evidence>
<dbReference type="EMBL" id="BRXS01000007">
    <property type="protein sequence ID" value="GLC27926.1"/>
    <property type="molecule type" value="Genomic_DNA"/>
</dbReference>
<keyword evidence="4" id="KW-1185">Reference proteome</keyword>
<dbReference type="Proteomes" id="UP001161325">
    <property type="component" value="Unassembled WGS sequence"/>
</dbReference>
<organism evidence="3 4">
    <name type="scientific">Roseisolibacter agri</name>
    <dbReference type="NCBI Taxonomy" id="2014610"/>
    <lineage>
        <taxon>Bacteria</taxon>
        <taxon>Pseudomonadati</taxon>
        <taxon>Gemmatimonadota</taxon>
        <taxon>Gemmatimonadia</taxon>
        <taxon>Gemmatimonadales</taxon>
        <taxon>Gemmatimonadaceae</taxon>
        <taxon>Roseisolibacter</taxon>
    </lineage>
</organism>
<name>A0AA37V8L9_9BACT</name>
<proteinExistence type="predicted"/>
<reference evidence="3" key="1">
    <citation type="submission" date="2022-08" db="EMBL/GenBank/DDBJ databases">
        <title>Draft genome sequencing of Roseisolibacter agri AW1220.</title>
        <authorList>
            <person name="Tobiishi Y."/>
            <person name="Tonouchi A."/>
        </authorList>
    </citation>
    <scope>NUCLEOTIDE SEQUENCE</scope>
    <source>
        <strain evidence="3">AW1220</strain>
    </source>
</reference>
<sequence length="171" mass="18081">MFACGGPLPHVGGELLATVRPGTPDSAKASSAGATHAPRPHRARGDTLVGAALSVHTEDGVEFALAVENPGKHRVELSFPDGRTKEFVVYDAAGHEVWRWSRGRLFTQNMQTKMLASGDSVVYAERWAAPAPGRYTVVAQLRSANYPIVKQSAFVVPATPATGAVAQLAAH</sequence>
<dbReference type="AlphaFoldDB" id="A0AA37V8L9"/>
<comment type="caution">
    <text evidence="3">The sequence shown here is derived from an EMBL/GenBank/DDBJ whole genome shotgun (WGS) entry which is preliminary data.</text>
</comment>
<protein>
    <recommendedName>
        <fullName evidence="2">Intracellular proteinase inhibitor BsuPI domain-containing protein</fullName>
    </recommendedName>
</protein>
<evidence type="ECO:0000313" key="3">
    <source>
        <dbReference type="EMBL" id="GLC27926.1"/>
    </source>
</evidence>
<dbReference type="InterPro" id="IPR020481">
    <property type="entry name" value="Intracell_prot_inh_BsuPI"/>
</dbReference>
<dbReference type="InterPro" id="IPR038144">
    <property type="entry name" value="IPI"/>
</dbReference>
<dbReference type="Gene3D" id="2.60.40.2360">
    <property type="entry name" value="Intracellular proteinase inhibitor BsuPI"/>
    <property type="match status" value="1"/>
</dbReference>
<evidence type="ECO:0000313" key="4">
    <source>
        <dbReference type="Proteomes" id="UP001161325"/>
    </source>
</evidence>
<feature type="region of interest" description="Disordered" evidence="1">
    <location>
        <begin position="18"/>
        <end position="43"/>
    </location>
</feature>
<gene>
    <name evidence="3" type="ORF">rosag_44390</name>
</gene>
<dbReference type="Pfam" id="PF12690">
    <property type="entry name" value="BsuPI"/>
    <property type="match status" value="1"/>
</dbReference>